<evidence type="ECO:0000313" key="1">
    <source>
        <dbReference type="EMBL" id="KIK63973.1"/>
    </source>
</evidence>
<reference evidence="1 2" key="1">
    <citation type="submission" date="2014-04" db="EMBL/GenBank/DDBJ databases">
        <title>Evolutionary Origins and Diversification of the Mycorrhizal Mutualists.</title>
        <authorList>
            <consortium name="DOE Joint Genome Institute"/>
            <consortium name="Mycorrhizal Genomics Consortium"/>
            <person name="Kohler A."/>
            <person name="Kuo A."/>
            <person name="Nagy L.G."/>
            <person name="Floudas D."/>
            <person name="Copeland A."/>
            <person name="Barry K.W."/>
            <person name="Cichocki N."/>
            <person name="Veneault-Fourrey C."/>
            <person name="LaButti K."/>
            <person name="Lindquist E.A."/>
            <person name="Lipzen A."/>
            <person name="Lundell T."/>
            <person name="Morin E."/>
            <person name="Murat C."/>
            <person name="Riley R."/>
            <person name="Ohm R."/>
            <person name="Sun H."/>
            <person name="Tunlid A."/>
            <person name="Henrissat B."/>
            <person name="Grigoriev I.V."/>
            <person name="Hibbett D.S."/>
            <person name="Martin F."/>
        </authorList>
    </citation>
    <scope>NUCLEOTIDE SEQUENCE [LARGE SCALE GENOMIC DNA]</scope>
    <source>
        <strain evidence="1 2">FD-317 M1</strain>
    </source>
</reference>
<gene>
    <name evidence="1" type="ORF">GYMLUDRAFT_83377</name>
</gene>
<dbReference type="OrthoDB" id="429143at2759"/>
<dbReference type="PANTHER" id="PTHR42905:SF16">
    <property type="entry name" value="CARBOXYPHOSPHONOENOLPYRUVATE PHOSPHONOMUTASE-LIKE PROTEIN (AFU_ORTHOLOGUE AFUA_5G07230)"/>
    <property type="match status" value="1"/>
</dbReference>
<dbReference type="Gene3D" id="3.20.20.60">
    <property type="entry name" value="Phosphoenolpyruvate-binding domains"/>
    <property type="match status" value="1"/>
</dbReference>
<proteinExistence type="predicted"/>
<organism evidence="1 2">
    <name type="scientific">Collybiopsis luxurians FD-317 M1</name>
    <dbReference type="NCBI Taxonomy" id="944289"/>
    <lineage>
        <taxon>Eukaryota</taxon>
        <taxon>Fungi</taxon>
        <taxon>Dikarya</taxon>
        <taxon>Basidiomycota</taxon>
        <taxon>Agaricomycotina</taxon>
        <taxon>Agaricomycetes</taxon>
        <taxon>Agaricomycetidae</taxon>
        <taxon>Agaricales</taxon>
        <taxon>Marasmiineae</taxon>
        <taxon>Omphalotaceae</taxon>
        <taxon>Collybiopsis</taxon>
        <taxon>Collybiopsis luxurians</taxon>
    </lineage>
</organism>
<dbReference type="CDD" id="cd00377">
    <property type="entry name" value="ICL_PEPM"/>
    <property type="match status" value="1"/>
</dbReference>
<name>A0A0D0D3W9_9AGAR</name>
<dbReference type="InterPro" id="IPR040442">
    <property type="entry name" value="Pyrv_kinase-like_dom_sf"/>
</dbReference>
<sequence>MSSPQNEIAKKFQALHNPSDTLIICNAHDGGSAKIVAQHPRAKAIASGSYAVAAVQGLADDELSLEQNIHGVKPIIAAAVAAGKPVSIDIRDGYGDRLEEIMTAIIKLGAVGCNLEDFNNETKSFYTEEEAAARVKRAMKVASDLGVPNFCVNARTDVLFLPDATIDDAVKRGKAYLAAGATTVFVWGGPGGRGLRDHEIKTLVAELDGMVNVIHLPRPGKLSLSEIRSLGVARTSMGHMPYVAALTAFEQLADTIPA</sequence>
<dbReference type="AlphaFoldDB" id="A0A0D0D3W9"/>
<dbReference type="GO" id="GO:0003824">
    <property type="term" value="F:catalytic activity"/>
    <property type="evidence" value="ECO:0007669"/>
    <property type="project" value="InterPro"/>
</dbReference>
<keyword evidence="2" id="KW-1185">Reference proteome</keyword>
<dbReference type="EMBL" id="KN834762">
    <property type="protein sequence ID" value="KIK63973.1"/>
    <property type="molecule type" value="Genomic_DNA"/>
</dbReference>
<dbReference type="Pfam" id="PF13714">
    <property type="entry name" value="PEP_mutase"/>
    <property type="match status" value="1"/>
</dbReference>
<dbReference type="InterPro" id="IPR039556">
    <property type="entry name" value="ICL/PEPM"/>
</dbReference>
<dbReference type="SUPFAM" id="SSF51621">
    <property type="entry name" value="Phosphoenolpyruvate/pyruvate domain"/>
    <property type="match status" value="1"/>
</dbReference>
<protein>
    <submittedName>
        <fullName evidence="1">Uncharacterized protein</fullName>
    </submittedName>
</protein>
<accession>A0A0D0D3W9</accession>
<dbReference type="HOGENOM" id="CLU_027389_2_0_1"/>
<evidence type="ECO:0000313" key="2">
    <source>
        <dbReference type="Proteomes" id="UP000053593"/>
    </source>
</evidence>
<dbReference type="PANTHER" id="PTHR42905">
    <property type="entry name" value="PHOSPHOENOLPYRUVATE CARBOXYLASE"/>
    <property type="match status" value="1"/>
</dbReference>
<dbReference type="InterPro" id="IPR015813">
    <property type="entry name" value="Pyrv/PenolPyrv_kinase-like_dom"/>
</dbReference>
<dbReference type="Proteomes" id="UP000053593">
    <property type="component" value="Unassembled WGS sequence"/>
</dbReference>